<evidence type="ECO:0000313" key="1">
    <source>
        <dbReference type="EMBL" id="CAF1681621.1"/>
    </source>
</evidence>
<evidence type="ECO:0000313" key="2">
    <source>
        <dbReference type="EMBL" id="CAF4575737.1"/>
    </source>
</evidence>
<dbReference type="Proteomes" id="UP000682733">
    <property type="component" value="Unassembled WGS sequence"/>
</dbReference>
<organism evidence="1 3">
    <name type="scientific">Didymodactylos carnosus</name>
    <dbReference type="NCBI Taxonomy" id="1234261"/>
    <lineage>
        <taxon>Eukaryota</taxon>
        <taxon>Metazoa</taxon>
        <taxon>Spiralia</taxon>
        <taxon>Gnathifera</taxon>
        <taxon>Rotifera</taxon>
        <taxon>Eurotatoria</taxon>
        <taxon>Bdelloidea</taxon>
        <taxon>Philodinida</taxon>
        <taxon>Philodinidae</taxon>
        <taxon>Didymodactylos</taxon>
    </lineage>
</organism>
<evidence type="ECO:0000313" key="3">
    <source>
        <dbReference type="Proteomes" id="UP000677228"/>
    </source>
</evidence>
<dbReference type="EMBL" id="CAJOBA010119257">
    <property type="protein sequence ID" value="CAF4575737.1"/>
    <property type="molecule type" value="Genomic_DNA"/>
</dbReference>
<sequence>YHKGIQTARAVSYALTMGKQVAKMNAERQMIID</sequence>
<dbReference type="AlphaFoldDB" id="A0A8S2GBV9"/>
<protein>
    <submittedName>
        <fullName evidence="1">Uncharacterized protein</fullName>
    </submittedName>
</protein>
<name>A0A8S2GBV9_9BILA</name>
<feature type="non-terminal residue" evidence="1">
    <location>
        <position position="1"/>
    </location>
</feature>
<gene>
    <name evidence="1" type="ORF">OVA965_LOCUS46081</name>
    <name evidence="2" type="ORF">TMI583_LOCUS50281</name>
</gene>
<reference evidence="1" key="1">
    <citation type="submission" date="2021-02" db="EMBL/GenBank/DDBJ databases">
        <authorList>
            <person name="Nowell W R."/>
        </authorList>
    </citation>
    <scope>NUCLEOTIDE SEQUENCE</scope>
</reference>
<accession>A0A8S2GBV9</accession>
<dbReference type="EMBL" id="CAJNOK010080004">
    <property type="protein sequence ID" value="CAF1681621.1"/>
    <property type="molecule type" value="Genomic_DNA"/>
</dbReference>
<proteinExistence type="predicted"/>
<dbReference type="Proteomes" id="UP000677228">
    <property type="component" value="Unassembled WGS sequence"/>
</dbReference>
<comment type="caution">
    <text evidence="1">The sequence shown here is derived from an EMBL/GenBank/DDBJ whole genome shotgun (WGS) entry which is preliminary data.</text>
</comment>